<dbReference type="InterPro" id="IPR005312">
    <property type="entry name" value="DUF1759"/>
</dbReference>
<evidence type="ECO:0000313" key="2">
    <source>
        <dbReference type="EMBL" id="CAG6788648.1"/>
    </source>
</evidence>
<dbReference type="PANTHER" id="PTHR47331">
    <property type="entry name" value="PHD-TYPE DOMAIN-CONTAINING PROTEIN"/>
    <property type="match status" value="1"/>
</dbReference>
<proteinExistence type="predicted"/>
<evidence type="ECO:0000259" key="1">
    <source>
        <dbReference type="Pfam" id="PF18701"/>
    </source>
</evidence>
<dbReference type="PANTHER" id="PTHR47331:SF5">
    <property type="entry name" value="RIBONUCLEASE H"/>
    <property type="match status" value="1"/>
</dbReference>
<dbReference type="EMBL" id="HBUF01661096">
    <property type="protein sequence ID" value="CAG6788658.1"/>
    <property type="molecule type" value="Transcribed_RNA"/>
</dbReference>
<dbReference type="Pfam" id="PF03564">
    <property type="entry name" value="DUF1759"/>
    <property type="match status" value="1"/>
</dbReference>
<feature type="domain" description="DUF5641" evidence="1">
    <location>
        <begin position="724"/>
        <end position="818"/>
    </location>
</feature>
<accession>A0A8D9BNJ5</accession>
<dbReference type="EMBL" id="HBUF01661091">
    <property type="protein sequence ID" value="CAG6788648.1"/>
    <property type="molecule type" value="Transcribed_RNA"/>
</dbReference>
<dbReference type="InterPro" id="IPR040676">
    <property type="entry name" value="DUF5641"/>
</dbReference>
<dbReference type="EMBL" id="HBUF01661090">
    <property type="protein sequence ID" value="CAG6788646.1"/>
    <property type="molecule type" value="Transcribed_RNA"/>
</dbReference>
<name>A0A8D9BNJ5_9HEMI</name>
<dbReference type="Pfam" id="PF18701">
    <property type="entry name" value="DUF5641"/>
    <property type="match status" value="1"/>
</dbReference>
<dbReference type="EMBL" id="HBUF01661095">
    <property type="protein sequence ID" value="CAG6788656.1"/>
    <property type="molecule type" value="Transcribed_RNA"/>
</dbReference>
<dbReference type="CDD" id="cd00303">
    <property type="entry name" value="retropepsin_like"/>
    <property type="match status" value="1"/>
</dbReference>
<dbReference type="EMBL" id="HBUF01661092">
    <property type="protein sequence ID" value="CAG6788650.1"/>
    <property type="molecule type" value="Transcribed_RNA"/>
</dbReference>
<protein>
    <recommendedName>
        <fullName evidence="1">DUF5641 domain-containing protein</fullName>
    </recommendedName>
</protein>
<dbReference type="AlphaFoldDB" id="A0A8D9BNJ5"/>
<sequence>MSAEEKAIRGLTLATQKRQNHWQSIQICHDLIKELNNPTKLATFKVRCDKVEEDYRKFEDIQDKILELNGFVSDTEQITDVLSKKKALDDLYFAIKAAQQAQVATTSSNPTTPMPSPTPVKLPQINIPVFDGTYEAFSSFKSLFDTLVHSQTGLTTIEKFSYLKSLLSGAALACIQGFSFSEDNYPLAYQTLVTQFSNKRVVANSICNKLWSFKPLSHDSQLRSFLETFNVSVEAFKAVGIPQTGDFLILYMALRVLDPSTRQAFENSWIGKTPVPQYKDLLDFVRGRVSVSDLITPAPPKPPVARTFSQPAKSSQTSVVKRSFVANVAPPSSTPAKSVRGCPCCSKPHRLSDCKKFLNLTVPEKYSLLKEKHMCFSCFGPHSRQICNSRFTCRQCGAKTHHTLLHPSQPRDGAFATVSGTSQDCSVPSTSRPASPSTNALNSTLSCGLVDSSLSRQVLLGTAIVSVQDCFGHVHDVRALIDAGSMINIITQPLAARLCLPTKPTDICISGIGSSQPTPAKGLVSCTVHSKRHPFSVSIDAAVLPTISANIPALPVSQEVIDRLAGVLLADPLFFSPAPVQMLIGAQNYADLMRTSEPIIVGEPSLVPSNLGVLVMGVTSSTPAPSAPLHSFFISHIATGDKSANLANRGCSNPTHLVQNEHHIVQNEHHIVQNERKWSGSALWREPPATLPSHTPALVIEPPDLKDPVSAKPPEPIMTANRLTRWELLNQVTQHFWKRWAREYLHTLIERHKWVAKYENIKVGDIVVIMIDNQPPMSWPLARITLVHPAQDDGVVRIVTLKTSSGILIRPVRKLLLLPHC</sequence>
<organism evidence="2">
    <name type="scientific">Cacopsylla melanoneura</name>
    <dbReference type="NCBI Taxonomy" id="428564"/>
    <lineage>
        <taxon>Eukaryota</taxon>
        <taxon>Metazoa</taxon>
        <taxon>Ecdysozoa</taxon>
        <taxon>Arthropoda</taxon>
        <taxon>Hexapoda</taxon>
        <taxon>Insecta</taxon>
        <taxon>Pterygota</taxon>
        <taxon>Neoptera</taxon>
        <taxon>Paraneoptera</taxon>
        <taxon>Hemiptera</taxon>
        <taxon>Sternorrhyncha</taxon>
        <taxon>Psylloidea</taxon>
        <taxon>Psyllidae</taxon>
        <taxon>Psyllinae</taxon>
        <taxon>Cacopsylla</taxon>
    </lineage>
</organism>
<reference evidence="2" key="1">
    <citation type="submission" date="2021-05" db="EMBL/GenBank/DDBJ databases">
        <authorList>
            <person name="Alioto T."/>
            <person name="Alioto T."/>
            <person name="Gomez Garrido J."/>
        </authorList>
    </citation>
    <scope>NUCLEOTIDE SEQUENCE</scope>
</reference>